<dbReference type="InterPro" id="IPR029021">
    <property type="entry name" value="Prot-tyrosine_phosphatase-like"/>
</dbReference>
<reference evidence="1" key="1">
    <citation type="journal article" date="2020" name="Nat. Commun.">
        <title>Large-scale genome sequencing of mycorrhizal fungi provides insights into the early evolution of symbiotic traits.</title>
        <authorList>
            <person name="Miyauchi S."/>
            <person name="Kiss E."/>
            <person name="Kuo A."/>
            <person name="Drula E."/>
            <person name="Kohler A."/>
            <person name="Sanchez-Garcia M."/>
            <person name="Morin E."/>
            <person name="Andreopoulos B."/>
            <person name="Barry K.W."/>
            <person name="Bonito G."/>
            <person name="Buee M."/>
            <person name="Carver A."/>
            <person name="Chen C."/>
            <person name="Cichocki N."/>
            <person name="Clum A."/>
            <person name="Culley D."/>
            <person name="Crous P.W."/>
            <person name="Fauchery L."/>
            <person name="Girlanda M."/>
            <person name="Hayes R.D."/>
            <person name="Keri Z."/>
            <person name="LaButti K."/>
            <person name="Lipzen A."/>
            <person name="Lombard V."/>
            <person name="Magnuson J."/>
            <person name="Maillard F."/>
            <person name="Murat C."/>
            <person name="Nolan M."/>
            <person name="Ohm R.A."/>
            <person name="Pangilinan J."/>
            <person name="Pereira M.F."/>
            <person name="Perotto S."/>
            <person name="Peter M."/>
            <person name="Pfister S."/>
            <person name="Riley R."/>
            <person name="Sitrit Y."/>
            <person name="Stielow J.B."/>
            <person name="Szollosi G."/>
            <person name="Zifcakova L."/>
            <person name="Stursova M."/>
            <person name="Spatafora J.W."/>
            <person name="Tedersoo L."/>
            <person name="Vaario L.M."/>
            <person name="Yamada A."/>
            <person name="Yan M."/>
            <person name="Wang P."/>
            <person name="Xu J."/>
            <person name="Bruns T."/>
            <person name="Baldrian P."/>
            <person name="Vilgalys R."/>
            <person name="Dunand C."/>
            <person name="Henrissat B."/>
            <person name="Grigoriev I.V."/>
            <person name="Hibbett D."/>
            <person name="Nagy L.G."/>
            <person name="Martin F.M."/>
        </authorList>
    </citation>
    <scope>NUCLEOTIDE SEQUENCE</scope>
    <source>
        <strain evidence="1">UP504</strain>
    </source>
</reference>
<evidence type="ECO:0008006" key="3">
    <source>
        <dbReference type="Google" id="ProtNLM"/>
    </source>
</evidence>
<dbReference type="SMART" id="SM01301">
    <property type="entry name" value="PTPlike_phytase"/>
    <property type="match status" value="3"/>
</dbReference>
<dbReference type="Proteomes" id="UP000886523">
    <property type="component" value="Unassembled WGS sequence"/>
</dbReference>
<dbReference type="PANTHER" id="PTHR23339">
    <property type="entry name" value="TYROSINE SPECIFIC PROTEIN PHOSPHATASE AND DUAL SPECIFICITY PROTEIN PHOSPHATASE"/>
    <property type="match status" value="1"/>
</dbReference>
<dbReference type="Gene3D" id="3.90.190.10">
    <property type="entry name" value="Protein tyrosine phosphatase superfamily"/>
    <property type="match status" value="3"/>
</dbReference>
<accession>A0A9P6DU74</accession>
<dbReference type="InterPro" id="IPR050561">
    <property type="entry name" value="PTP"/>
</dbReference>
<evidence type="ECO:0000313" key="1">
    <source>
        <dbReference type="EMBL" id="KAF9510295.1"/>
    </source>
</evidence>
<keyword evidence="2" id="KW-1185">Reference proteome</keyword>
<dbReference type="EMBL" id="MU129019">
    <property type="protein sequence ID" value="KAF9510295.1"/>
    <property type="molecule type" value="Genomic_DNA"/>
</dbReference>
<protein>
    <recommendedName>
        <fullName evidence="3">Paladin</fullName>
    </recommendedName>
</protein>
<evidence type="ECO:0000313" key="2">
    <source>
        <dbReference type="Proteomes" id="UP000886523"/>
    </source>
</evidence>
<dbReference type="Pfam" id="PF14566">
    <property type="entry name" value="PTPlike_phytase"/>
    <property type="match status" value="3"/>
</dbReference>
<proteinExistence type="predicted"/>
<organism evidence="1 2">
    <name type="scientific">Hydnum rufescens UP504</name>
    <dbReference type="NCBI Taxonomy" id="1448309"/>
    <lineage>
        <taxon>Eukaryota</taxon>
        <taxon>Fungi</taxon>
        <taxon>Dikarya</taxon>
        <taxon>Basidiomycota</taxon>
        <taxon>Agaricomycotina</taxon>
        <taxon>Agaricomycetes</taxon>
        <taxon>Cantharellales</taxon>
        <taxon>Hydnaceae</taxon>
        <taxon>Hydnum</taxon>
    </lineage>
</organism>
<comment type="caution">
    <text evidence="1">The sequence shown here is derived from an EMBL/GenBank/DDBJ whole genome shotgun (WGS) entry which is preliminary data.</text>
</comment>
<dbReference type="SUPFAM" id="SSF52799">
    <property type="entry name" value="(Phosphotyrosine protein) phosphatases II"/>
    <property type="match status" value="3"/>
</dbReference>
<name>A0A9P6DU74_9AGAM</name>
<gene>
    <name evidence="1" type="ORF">BS47DRAFT_1373349</name>
</gene>
<dbReference type="OrthoDB" id="66369at2759"/>
<sequence>MIKARNGSVLSRGFILKTDFYPTGRALDLDIALMGAPNFRSPRHGSLNVFGVAQPRINGIKAVLSVLGSSSARPDSPPRSHCVFFSTREEPVIYISGRPFVLRDASAPKEALSLSDRAENLEGIESRLKEDILTEAEKFGGLILTHYEVDIQSLSGDDEGILPTWTAVDTRSVLTSREVWEGLKNDGWGVDAAFLSIPISPDRPIEDNYLDAYLNVIKSTDPMHTSLIFSCGMGAVRTTFAMAAACIIRRKQSMARGLPDPFSVTAVAVRVTMNCVLSANPNEIDVGLVGQPTLPTSMQAVLRLEKANAQQELNKSLLRLTFLMQQNLRDTPEKSHSAIELLLTQPMLLDDLSRAVRGNYGIILSLLGCLDHGPFVKKVVDAVIDSCDHVLNLRENILEHRMRYSVTTMDDHRRGEYLVKAGKALEKYFFLLAFASYVEEQANFEESFSQWMKVWRMTFHDYSSQVVFLRKASLGVFAPVADLSTISKSGAEGRSMEKRRKEVAIMSSAGGIRVLGDEWADHVVKNRDGIILRPSTLLKSDQWRRESRKVQSTIGVRGTINFRNIPGTNIYALGQPTVEAISGVLDRIRLSHPTAERIYWLNLREEPIVYINGNPYCLRRESFSLRNMKDYGGISASRLEILEERLKSDVTAELQTFENRLLLHTETSSGAVIPVWEDVEPNDVADLRQVMDSRRNAGHVELSYIRIPITAERPPDTNDITELLDLVIRTDYERTPIVVNCQLGRGRSTITSIIILLIQRWLKHSRVRSSSQAGVDDAEVRSKKRSPLPSYQAINNLLRVIRNGLRVKDEVDDAIDKCGELFNIRDSIEQSRKAAERSTDEHEKRHHVQHGLNNLRRYFSLIIFQAYLRSTQPDTIRSYETFDAFLKNRPVFKTFEKELRAYGTDALKPLERIDVEDDFANLDEVNVIVANRNGPILSASTILKSDLFTNLQKQPHQMVCGSGMPTIEGMRHTLARVDASGDGSSRVYWTSLREEPVVYIAGRPHVLRLVDRPLQNVEATGISTDVVESMEIALKRDVQQELRQAQGKILLHDELEESPGKYQITPLYETVSEDDIMTPRDVFEFMVAEGYRVDYARVAITDEQAPLPEALDQLIHRVEGGYVHATHIIFNCQMGRGRTTTGMAAAVLISTIASRDVTLDPVEQEQADAASLIYDRFDGFDEAAYLNGENSDPLSTYSSCSYSPLSPLRRVAKRICDRAIDTVDGVQNLRKAVFDYKVKVDALDTTSAKFQPLFDMACNYLYGTLIVLANYLIERRKSGPDVRDRSFPAWLLEHREIITLLARRSLE</sequence>